<evidence type="ECO:0008006" key="4">
    <source>
        <dbReference type="Google" id="ProtNLM"/>
    </source>
</evidence>
<dbReference type="Proteomes" id="UP001364156">
    <property type="component" value="Chromosome"/>
</dbReference>
<feature type="region of interest" description="Disordered" evidence="1">
    <location>
        <begin position="1"/>
        <end position="52"/>
    </location>
</feature>
<gene>
    <name evidence="2" type="ORF">RZ517_04290</name>
</gene>
<proteinExistence type="predicted"/>
<evidence type="ECO:0000256" key="1">
    <source>
        <dbReference type="SAM" id="MobiDB-lite"/>
    </source>
</evidence>
<dbReference type="RefSeq" id="WP_338550235.1">
    <property type="nucleotide sequence ID" value="NZ_CP146069.1"/>
</dbReference>
<accession>A0ABZ2HLE0</accession>
<organism evidence="2 3">
    <name type="scientific">Roseovarius phycicola</name>
    <dbReference type="NCBI Taxonomy" id="3080976"/>
    <lineage>
        <taxon>Bacteria</taxon>
        <taxon>Pseudomonadati</taxon>
        <taxon>Pseudomonadota</taxon>
        <taxon>Alphaproteobacteria</taxon>
        <taxon>Rhodobacterales</taxon>
        <taxon>Roseobacteraceae</taxon>
        <taxon>Roseovarius</taxon>
    </lineage>
</organism>
<sequence length="52" mass="5570">MSSKPQTSKPGNAASSREDRLKAALKANLARRKQQARAKAGEETEAGKDKDS</sequence>
<reference evidence="2 3" key="1">
    <citation type="submission" date="2023-10" db="EMBL/GenBank/DDBJ databases">
        <title>Roseovarius strain S88 nov., isolated from a marine algae.</title>
        <authorList>
            <person name="Lee M.W."/>
            <person name="Lee J.K."/>
            <person name="Kim J.M."/>
            <person name="Choi D.G."/>
            <person name="Baek J.H."/>
            <person name="Bayburt H."/>
            <person name="Jung J.J."/>
            <person name="Han D.M."/>
            <person name="Jeon C.O."/>
        </authorList>
    </citation>
    <scope>NUCLEOTIDE SEQUENCE [LARGE SCALE GENOMIC DNA]</scope>
    <source>
        <strain evidence="2 3">S88</strain>
    </source>
</reference>
<feature type="compositionally biased region" description="Basic and acidic residues" evidence="1">
    <location>
        <begin position="39"/>
        <end position="52"/>
    </location>
</feature>
<protein>
    <recommendedName>
        <fullName evidence="4">Amidase</fullName>
    </recommendedName>
</protein>
<dbReference type="EMBL" id="CP146069">
    <property type="protein sequence ID" value="WWR47406.1"/>
    <property type="molecule type" value="Genomic_DNA"/>
</dbReference>
<name>A0ABZ2HLE0_9RHOB</name>
<evidence type="ECO:0000313" key="3">
    <source>
        <dbReference type="Proteomes" id="UP001364156"/>
    </source>
</evidence>
<keyword evidence="3" id="KW-1185">Reference proteome</keyword>
<feature type="compositionally biased region" description="Polar residues" evidence="1">
    <location>
        <begin position="1"/>
        <end position="15"/>
    </location>
</feature>
<evidence type="ECO:0000313" key="2">
    <source>
        <dbReference type="EMBL" id="WWR47406.1"/>
    </source>
</evidence>